<keyword evidence="4" id="KW-0812">Transmembrane</keyword>
<dbReference type="AlphaFoldDB" id="A0ABD2WZ57"/>
<dbReference type="InterPro" id="IPR036291">
    <property type="entry name" value="NAD(P)-bd_dom_sf"/>
</dbReference>
<comment type="catalytic activity">
    <reaction evidence="4">
        <text>a long-chain fatty acyl-CoA + 2 NADPH + 2 H(+) = a long-chain primary fatty alcohol + 2 NADP(+) + CoA</text>
        <dbReference type="Rhea" id="RHEA:52716"/>
        <dbReference type="ChEBI" id="CHEBI:15378"/>
        <dbReference type="ChEBI" id="CHEBI:57287"/>
        <dbReference type="ChEBI" id="CHEBI:57783"/>
        <dbReference type="ChEBI" id="CHEBI:58349"/>
        <dbReference type="ChEBI" id="CHEBI:77396"/>
        <dbReference type="ChEBI" id="CHEBI:83139"/>
        <dbReference type="EC" id="1.2.1.84"/>
    </reaction>
</comment>
<dbReference type="PANTHER" id="PTHR11011">
    <property type="entry name" value="MALE STERILITY PROTEIN 2-RELATED"/>
    <property type="match status" value="1"/>
</dbReference>
<evidence type="ECO:0000256" key="3">
    <source>
        <dbReference type="ARBA" id="ARBA00023098"/>
    </source>
</evidence>
<keyword evidence="4" id="KW-0560">Oxidoreductase</keyword>
<evidence type="ECO:0000256" key="1">
    <source>
        <dbReference type="ARBA" id="ARBA00005928"/>
    </source>
</evidence>
<dbReference type="Gene3D" id="3.40.50.720">
    <property type="entry name" value="NAD(P)-binding Rossmann-like Domain"/>
    <property type="match status" value="1"/>
</dbReference>
<sequence length="548" mass="61064">MSVVDAIYQRMRDDTEIQAQEAGESELAKFYSGLNVLVTGPSDMLGKCLVEKLLFDCSDLNTIYLLVRTKRGEDFHEKCKQFFGDDVFSRLRRSQPDFRKKIKAVKGDLSLDKLGLGDEDYELLRENVDIILHNGADTRLNGPVHESLRANVLGTGRMLDLAAGCKHLKLFVQVSSAYAHCPRRVVEEVFYPAPADTRAVEDMIAADSETASGLTRDALDMLLGDWPNVFVFGKAIAEDLVQRHALRAPYACCVFRPSLVISTYKEPIPGWCDHNNGPASFFLKIAKGAIHVVYQSEYPLDLVPADLCANALLVSAWDSIDRWQTEPGASVYNFGSSTEKPITMRQIKDKMMEDPQAFATSNARRAPYVMMTGNMIVYLVLRLIFDYVPAFLIDLLTLLHGHPAQAWSLVRSSMTDMCRLVRLANGNYRVRVTESLKAYERLNERDRALFFSDVRQLDWDDYFLTYWRGIRAHVLRESTDGPSSASPGCPFAAGRGSSSSSSSSACPLGWAGSSSSCGRCPCKCPCKCVCLLAALALLAYYLVGLLWR</sequence>
<dbReference type="SUPFAM" id="SSF51735">
    <property type="entry name" value="NAD(P)-binding Rossmann-fold domains"/>
    <property type="match status" value="1"/>
</dbReference>
<dbReference type="Pfam" id="PF07993">
    <property type="entry name" value="NAD_binding_4"/>
    <property type="match status" value="1"/>
</dbReference>
<comment type="function">
    <text evidence="4">Catalyzes the reduction of fatty acyl-CoA to fatty alcohols.</text>
</comment>
<dbReference type="Proteomes" id="UP001627154">
    <property type="component" value="Unassembled WGS sequence"/>
</dbReference>
<dbReference type="PANTHER" id="PTHR11011:SF45">
    <property type="entry name" value="FATTY ACYL-COA REDUCTASE CG8306-RELATED"/>
    <property type="match status" value="1"/>
</dbReference>
<dbReference type="InterPro" id="IPR013120">
    <property type="entry name" value="FAR_NAD-bd"/>
</dbReference>
<organism evidence="7 8">
    <name type="scientific">Trichogramma kaykai</name>
    <dbReference type="NCBI Taxonomy" id="54128"/>
    <lineage>
        <taxon>Eukaryota</taxon>
        <taxon>Metazoa</taxon>
        <taxon>Ecdysozoa</taxon>
        <taxon>Arthropoda</taxon>
        <taxon>Hexapoda</taxon>
        <taxon>Insecta</taxon>
        <taxon>Pterygota</taxon>
        <taxon>Neoptera</taxon>
        <taxon>Endopterygota</taxon>
        <taxon>Hymenoptera</taxon>
        <taxon>Apocrita</taxon>
        <taxon>Proctotrupomorpha</taxon>
        <taxon>Chalcidoidea</taxon>
        <taxon>Trichogrammatidae</taxon>
        <taxon>Trichogramma</taxon>
    </lineage>
</organism>
<keyword evidence="8" id="KW-1185">Reference proteome</keyword>
<feature type="transmembrane region" description="Helical" evidence="4">
    <location>
        <begin position="529"/>
        <end position="547"/>
    </location>
</feature>
<gene>
    <name evidence="7" type="ORF">TKK_008252</name>
</gene>
<dbReference type="EMBL" id="JBJJXI010000060">
    <property type="protein sequence ID" value="KAL3398023.1"/>
    <property type="molecule type" value="Genomic_DNA"/>
</dbReference>
<proteinExistence type="inferred from homology"/>
<dbReference type="GO" id="GO:0102965">
    <property type="term" value="F:alcohol-forming long-chain fatty acyl-CoA reductase activity"/>
    <property type="evidence" value="ECO:0007669"/>
    <property type="project" value="UniProtKB-EC"/>
</dbReference>
<name>A0ABD2WZ57_9HYME</name>
<keyword evidence="4" id="KW-0472">Membrane</keyword>
<accession>A0ABD2WZ57</accession>
<protein>
    <recommendedName>
        <fullName evidence="4">Fatty acyl-CoA reductase</fullName>
        <ecNumber evidence="4">1.2.1.84</ecNumber>
    </recommendedName>
</protein>
<evidence type="ECO:0000259" key="6">
    <source>
        <dbReference type="Pfam" id="PF07993"/>
    </source>
</evidence>
<dbReference type="CDD" id="cd05236">
    <property type="entry name" value="FAR-N_SDR_e"/>
    <property type="match status" value="1"/>
</dbReference>
<dbReference type="InterPro" id="IPR033640">
    <property type="entry name" value="FAR_C"/>
</dbReference>
<feature type="domain" description="Thioester reductase (TE)" evidence="6">
    <location>
        <begin position="38"/>
        <end position="311"/>
    </location>
</feature>
<feature type="domain" description="Fatty acyl-CoA reductase C-terminal" evidence="5">
    <location>
        <begin position="386"/>
        <end position="477"/>
    </location>
</feature>
<keyword evidence="2 4" id="KW-0444">Lipid biosynthesis</keyword>
<evidence type="ECO:0000259" key="5">
    <source>
        <dbReference type="Pfam" id="PF03015"/>
    </source>
</evidence>
<comment type="caution">
    <text evidence="7">The sequence shown here is derived from an EMBL/GenBank/DDBJ whole genome shotgun (WGS) entry which is preliminary data.</text>
</comment>
<evidence type="ECO:0000313" key="8">
    <source>
        <dbReference type="Proteomes" id="UP001627154"/>
    </source>
</evidence>
<dbReference type="GO" id="GO:1901568">
    <property type="term" value="P:fatty acid derivative metabolic process"/>
    <property type="evidence" value="ECO:0007669"/>
    <property type="project" value="UniProtKB-ARBA"/>
</dbReference>
<dbReference type="InterPro" id="IPR026055">
    <property type="entry name" value="FAR"/>
</dbReference>
<evidence type="ECO:0000256" key="2">
    <source>
        <dbReference type="ARBA" id="ARBA00022516"/>
    </source>
</evidence>
<evidence type="ECO:0000313" key="7">
    <source>
        <dbReference type="EMBL" id="KAL3398023.1"/>
    </source>
</evidence>
<evidence type="ECO:0000256" key="4">
    <source>
        <dbReference type="RuleBase" id="RU363097"/>
    </source>
</evidence>
<dbReference type="CDD" id="cd09071">
    <property type="entry name" value="FAR_C"/>
    <property type="match status" value="1"/>
</dbReference>
<dbReference type="Pfam" id="PF03015">
    <property type="entry name" value="Sterile"/>
    <property type="match status" value="1"/>
</dbReference>
<keyword evidence="4" id="KW-1133">Transmembrane helix</keyword>
<comment type="similarity">
    <text evidence="1 4">Belongs to the fatty acyl-CoA reductase family.</text>
</comment>
<dbReference type="EC" id="1.2.1.84" evidence="4"/>
<reference evidence="7 8" key="1">
    <citation type="journal article" date="2024" name="bioRxiv">
        <title>A reference genome for Trichogramma kaykai: A tiny desert-dwelling parasitoid wasp with competing sex-ratio distorters.</title>
        <authorList>
            <person name="Culotta J."/>
            <person name="Lindsey A.R."/>
        </authorList>
    </citation>
    <scope>NUCLEOTIDE SEQUENCE [LARGE SCALE GENOMIC DNA]</scope>
    <source>
        <strain evidence="7 8">KSX58</strain>
    </source>
</reference>
<keyword evidence="4" id="KW-0521">NADP</keyword>
<keyword evidence="3 4" id="KW-0443">Lipid metabolism</keyword>